<keyword evidence="3" id="KW-0004">4Fe-4S</keyword>
<comment type="caution">
    <text evidence="5">The sequence shown here is derived from an EMBL/GenBank/DDBJ whole genome shotgun (WGS) entry which is preliminary data.</text>
</comment>
<keyword evidence="3" id="KW-0349">Heme</keyword>
<dbReference type="RefSeq" id="WP_007926281.1">
    <property type="nucleotide sequence ID" value="NZ_ALWX01000022.1"/>
</dbReference>
<evidence type="ECO:0000256" key="1">
    <source>
        <dbReference type="ARBA" id="ARBA00006100"/>
    </source>
</evidence>
<evidence type="ECO:0000256" key="2">
    <source>
        <dbReference type="ARBA" id="ARBA00017228"/>
    </source>
</evidence>
<dbReference type="SFLD" id="SFLDG01065">
    <property type="entry name" value="anaerobic_coproporphyrinogen-I"/>
    <property type="match status" value="1"/>
</dbReference>
<dbReference type="InterPro" id="IPR058240">
    <property type="entry name" value="rSAM_sf"/>
</dbReference>
<evidence type="ECO:0000313" key="7">
    <source>
        <dbReference type="Proteomes" id="UP000004474"/>
    </source>
</evidence>
<protein>
    <recommendedName>
        <fullName evidence="2 3">Heme chaperone HemW</fullName>
    </recommendedName>
</protein>
<dbReference type="InterPro" id="IPR004559">
    <property type="entry name" value="HemW-like"/>
</dbReference>
<dbReference type="GO" id="GO:0004109">
    <property type="term" value="F:coproporphyrinogen oxidase activity"/>
    <property type="evidence" value="ECO:0007669"/>
    <property type="project" value="InterPro"/>
</dbReference>
<comment type="function">
    <text evidence="3">Probably acts as a heme chaperone, transferring heme to an unknown acceptor. Binds one molecule of heme per monomer, possibly covalently. Binds 1 [4Fe-4S] cluster. The cluster is coordinated with 3 cysteines and an exchangeable S-adenosyl-L-methionine.</text>
</comment>
<dbReference type="SMART" id="SM00729">
    <property type="entry name" value="Elp3"/>
    <property type="match status" value="1"/>
</dbReference>
<gene>
    <name evidence="5" type="ORF">B277_06423</name>
    <name evidence="6" type="ORF">CWN80_00695</name>
</gene>
<keyword evidence="3" id="KW-0408">Iron</keyword>
<dbReference type="InterPro" id="IPR006638">
    <property type="entry name" value="Elp3/MiaA/NifB-like_rSAM"/>
</dbReference>
<accession>K1ERJ3</accession>
<dbReference type="Pfam" id="PF04055">
    <property type="entry name" value="Radical_SAM"/>
    <property type="match status" value="1"/>
</dbReference>
<dbReference type="OrthoDB" id="9808022at2"/>
<dbReference type="STRING" id="1210046.B277_06423"/>
<reference evidence="6 8" key="1">
    <citation type="journal article" date="2009" name="Int. J. Syst. Evol. Microbiol.">
        <title>Janibacter hoylei sp. nov., Bacillus isronensis sp. nov. and Bacillus aryabhattai sp. nov., isolated from cryotubes used for collecting air from the upper atmosphere.</title>
        <authorList>
            <person name="Shivaji S."/>
            <person name="Chaturvedi P."/>
            <person name="Begum Z."/>
            <person name="Pindi P.K."/>
            <person name="Manorama R."/>
            <person name="Padmanaban D.A."/>
            <person name="Shouche Y.S."/>
            <person name="Pawar S."/>
            <person name="Vaishampayan P."/>
            <person name="Dutt C.B."/>
            <person name="Datta G.N."/>
            <person name="Manchanda R.K."/>
            <person name="Rao U.R."/>
            <person name="Bhargava P.M."/>
            <person name="Narlikar J.V."/>
        </authorList>
    </citation>
    <scope>NUCLEOTIDE SEQUENCE [LARGE SCALE GENOMIC DNA]</scope>
    <source>
        <strain evidence="6 8">PVAS-1</strain>
    </source>
</reference>
<evidence type="ECO:0000259" key="4">
    <source>
        <dbReference type="PROSITE" id="PS51918"/>
    </source>
</evidence>
<dbReference type="GO" id="GO:0051539">
    <property type="term" value="F:4 iron, 4 sulfur cluster binding"/>
    <property type="evidence" value="ECO:0007669"/>
    <property type="project" value="UniProtKB-UniRule"/>
</dbReference>
<dbReference type="AlphaFoldDB" id="K1ERJ3"/>
<dbReference type="EMBL" id="ALWX01000022">
    <property type="protein sequence ID" value="EKA61773.1"/>
    <property type="molecule type" value="Genomic_DNA"/>
</dbReference>
<dbReference type="InterPro" id="IPR034505">
    <property type="entry name" value="Coproporphyrinogen-III_oxidase"/>
</dbReference>
<feature type="domain" description="Radical SAM core" evidence="4">
    <location>
        <begin position="1"/>
        <end position="247"/>
    </location>
</feature>
<dbReference type="eggNOG" id="COG0635">
    <property type="taxonomic scope" value="Bacteria"/>
</dbReference>
<reference evidence="6" key="3">
    <citation type="submission" date="2017-11" db="EMBL/GenBank/DDBJ databases">
        <authorList>
            <person name="Seuylemezian A."/>
            <person name="Cooper K."/>
            <person name="Vaishampayan P."/>
        </authorList>
    </citation>
    <scope>NUCLEOTIDE SEQUENCE</scope>
    <source>
        <strain evidence="6">PVAS-1</strain>
    </source>
</reference>
<evidence type="ECO:0000256" key="3">
    <source>
        <dbReference type="RuleBase" id="RU364116"/>
    </source>
</evidence>
<keyword evidence="3" id="KW-0143">Chaperone</keyword>
<dbReference type="EMBL" id="PIPF01000001">
    <property type="protein sequence ID" value="RWU85544.1"/>
    <property type="molecule type" value="Genomic_DNA"/>
</dbReference>
<organism evidence="5 7">
    <name type="scientific">Janibacter hoylei PVAS-1</name>
    <dbReference type="NCBI Taxonomy" id="1210046"/>
    <lineage>
        <taxon>Bacteria</taxon>
        <taxon>Bacillati</taxon>
        <taxon>Actinomycetota</taxon>
        <taxon>Actinomycetes</taxon>
        <taxon>Micrococcales</taxon>
        <taxon>Intrasporangiaceae</taxon>
        <taxon>Janibacter</taxon>
    </lineage>
</organism>
<keyword evidence="8" id="KW-1185">Reference proteome</keyword>
<evidence type="ECO:0000313" key="6">
    <source>
        <dbReference type="EMBL" id="RWU85544.1"/>
    </source>
</evidence>
<dbReference type="Proteomes" id="UP000288711">
    <property type="component" value="Unassembled WGS sequence"/>
</dbReference>
<reference evidence="5 7" key="2">
    <citation type="journal article" date="2012" name="J. Bacteriol.">
        <title>Genome Sequence of Janibacter hoylei MTCC8307, Isolated from the Stratospheric Air.</title>
        <authorList>
            <person name="Pawar S.P."/>
            <person name="Dhotre D.P."/>
            <person name="Shetty S.A."/>
            <person name="Chowdhury S.P."/>
            <person name="Chaudhari B.L."/>
            <person name="Shouche Y.S."/>
        </authorList>
    </citation>
    <scope>NUCLEOTIDE SEQUENCE [LARGE SCALE GENOMIC DNA]</scope>
    <source>
        <strain evidence="5 7">PVAS-1</strain>
    </source>
</reference>
<dbReference type="Gene3D" id="3.80.30.20">
    <property type="entry name" value="tm_1862 like domain"/>
    <property type="match status" value="1"/>
</dbReference>
<comment type="subcellular location">
    <subcellularLocation>
        <location evidence="3">Cytoplasm</location>
    </subcellularLocation>
</comment>
<keyword evidence="3" id="KW-0949">S-adenosyl-L-methionine</keyword>
<dbReference type="SFLD" id="SFLDS00029">
    <property type="entry name" value="Radical_SAM"/>
    <property type="match status" value="1"/>
</dbReference>
<evidence type="ECO:0000313" key="8">
    <source>
        <dbReference type="Proteomes" id="UP000288711"/>
    </source>
</evidence>
<dbReference type="SFLD" id="SFLDF00288">
    <property type="entry name" value="HemN-like__clustered_with_nucl"/>
    <property type="match status" value="1"/>
</dbReference>
<dbReference type="GO" id="GO:0005737">
    <property type="term" value="C:cytoplasm"/>
    <property type="evidence" value="ECO:0007669"/>
    <property type="project" value="UniProtKB-SubCell"/>
</dbReference>
<comment type="similarity">
    <text evidence="1">Belongs to the anaerobic coproporphyrinogen-III oxidase family. HemW subfamily.</text>
</comment>
<dbReference type="Proteomes" id="UP000004474">
    <property type="component" value="Unassembled WGS sequence"/>
</dbReference>
<dbReference type="GO" id="GO:0046872">
    <property type="term" value="F:metal ion binding"/>
    <property type="evidence" value="ECO:0007669"/>
    <property type="project" value="UniProtKB-UniRule"/>
</dbReference>
<keyword evidence="3" id="KW-0479">Metal-binding</keyword>
<dbReference type="CDD" id="cd01335">
    <property type="entry name" value="Radical_SAM"/>
    <property type="match status" value="1"/>
</dbReference>
<dbReference type="NCBIfam" id="TIGR00539">
    <property type="entry name" value="hemN_rel"/>
    <property type="match status" value="1"/>
</dbReference>
<dbReference type="PANTHER" id="PTHR13932">
    <property type="entry name" value="COPROPORPHYRINIGEN III OXIDASE"/>
    <property type="match status" value="1"/>
</dbReference>
<dbReference type="GO" id="GO:0006779">
    <property type="term" value="P:porphyrin-containing compound biosynthetic process"/>
    <property type="evidence" value="ECO:0007669"/>
    <property type="project" value="InterPro"/>
</dbReference>
<sequence>MRPPFGIYLHVPFCTVRCGYCDFNTYTATELGPVGGAKGASVATFVDAAIGELDLAARSVGTDRPVSTVFVGGGTPTLLPPQDLVRFLDAVRERWGLDDDAEVTTEANPDSVTEESLRVLADGGFSRVSIGMQSAVPQVLATLDRTHDPANVARALAAARAAGLAVSLDLIYGTPGETLDQWRTSLETAVALEPDHLSAYALTVEDGTKMAARVRRGELPMPTGDDEADKYELADELLAAAGYGWYEISNWARTPADRCRHNEAYWRSHDWWGVGPGAHSHVDGERWWNLKHPATWAKALAEGDPAAEREVLTAEQRADEDVLLGVRLVDGLPTDRLTPQGRRAVAGLVADGLVEGRAAIGGRVVLTRRGRLLADTVVHHLVGSAGA</sequence>
<dbReference type="PANTHER" id="PTHR13932:SF5">
    <property type="entry name" value="RADICAL S-ADENOSYL METHIONINE DOMAIN-CONTAINING PROTEIN 1, MITOCHONDRIAL"/>
    <property type="match status" value="1"/>
</dbReference>
<proteinExistence type="inferred from homology"/>
<dbReference type="InterPro" id="IPR007197">
    <property type="entry name" value="rSAM"/>
</dbReference>
<dbReference type="SFLD" id="SFLDF00562">
    <property type="entry name" value="HemN-like__clustered_with_heat"/>
    <property type="match status" value="1"/>
</dbReference>
<dbReference type="SUPFAM" id="SSF102114">
    <property type="entry name" value="Radical SAM enzymes"/>
    <property type="match status" value="1"/>
</dbReference>
<keyword evidence="3" id="KW-0963">Cytoplasm</keyword>
<keyword evidence="3" id="KW-0411">Iron-sulfur</keyword>
<dbReference type="PROSITE" id="PS51918">
    <property type="entry name" value="RADICAL_SAM"/>
    <property type="match status" value="1"/>
</dbReference>
<name>K1ERJ3_9MICO</name>
<dbReference type="InterPro" id="IPR023404">
    <property type="entry name" value="rSAM_horseshoe"/>
</dbReference>
<dbReference type="PATRIC" id="fig|1210046.3.peg.1242"/>
<evidence type="ECO:0000313" key="5">
    <source>
        <dbReference type="EMBL" id="EKA61773.1"/>
    </source>
</evidence>